<comment type="caution">
    <text evidence="2">The sequence shown here is derived from an EMBL/GenBank/DDBJ whole genome shotgun (WGS) entry which is preliminary data.</text>
</comment>
<sequence>RSTKVSRLNFGNWIELQVEGMFKRLSKSRRHSADDVALSLSSPTTLDEPPGTSMPRDNCQSISPAALLRVSRTKYTRRSCGDASAMQALLASKQEQEQDVAEADYQMVTAVPAFIVEHEPEKQREKILVPSLSLRNENGCESSKDCNYPDQSFPLCKRLVILLSSFFTSMSVARLPSSATVIIDYGKLPITR</sequence>
<evidence type="ECO:0000313" key="3">
    <source>
        <dbReference type="Proteomes" id="UP000752696"/>
    </source>
</evidence>
<gene>
    <name evidence="2" type="ORF">MHI_LOCUS126339</name>
</gene>
<dbReference type="EMBL" id="CAJDYZ010002448">
    <property type="protein sequence ID" value="CAD1469450.1"/>
    <property type="molecule type" value="Genomic_DNA"/>
</dbReference>
<accession>A0A6V7GVT5</accession>
<feature type="non-terminal residue" evidence="2">
    <location>
        <position position="192"/>
    </location>
</feature>
<dbReference type="Proteomes" id="UP000752696">
    <property type="component" value="Unassembled WGS sequence"/>
</dbReference>
<reference evidence="2" key="1">
    <citation type="submission" date="2020-07" db="EMBL/GenBank/DDBJ databases">
        <authorList>
            <person name="Nazaruddin N."/>
        </authorList>
    </citation>
    <scope>NUCLEOTIDE SEQUENCE</scope>
</reference>
<dbReference type="AlphaFoldDB" id="A0A6V7GVT5"/>
<feature type="non-terminal residue" evidence="2">
    <location>
        <position position="1"/>
    </location>
</feature>
<keyword evidence="3" id="KW-1185">Reference proteome</keyword>
<evidence type="ECO:0000313" key="2">
    <source>
        <dbReference type="EMBL" id="CAD1469450.1"/>
    </source>
</evidence>
<evidence type="ECO:0000256" key="1">
    <source>
        <dbReference type="SAM" id="MobiDB-lite"/>
    </source>
</evidence>
<name>A0A6V7GVT5_9HYME</name>
<protein>
    <submittedName>
        <fullName evidence="2">Uncharacterized protein</fullName>
    </submittedName>
</protein>
<organism evidence="2 3">
    <name type="scientific">Heterotrigona itama</name>
    <dbReference type="NCBI Taxonomy" id="395501"/>
    <lineage>
        <taxon>Eukaryota</taxon>
        <taxon>Metazoa</taxon>
        <taxon>Ecdysozoa</taxon>
        <taxon>Arthropoda</taxon>
        <taxon>Hexapoda</taxon>
        <taxon>Insecta</taxon>
        <taxon>Pterygota</taxon>
        <taxon>Neoptera</taxon>
        <taxon>Endopterygota</taxon>
        <taxon>Hymenoptera</taxon>
        <taxon>Apocrita</taxon>
        <taxon>Aculeata</taxon>
        <taxon>Apoidea</taxon>
        <taxon>Anthophila</taxon>
        <taxon>Apidae</taxon>
        <taxon>Heterotrigona</taxon>
    </lineage>
</organism>
<proteinExistence type="predicted"/>
<dbReference type="OrthoDB" id="7635057at2759"/>
<feature type="region of interest" description="Disordered" evidence="1">
    <location>
        <begin position="33"/>
        <end position="55"/>
    </location>
</feature>